<evidence type="ECO:0000313" key="3">
    <source>
        <dbReference type="EMBL" id="CAL4802379.1"/>
    </source>
</evidence>
<reference evidence="3 4" key="2">
    <citation type="submission" date="2024-05" db="EMBL/GenBank/DDBJ databases">
        <authorList>
            <person name="Chen Y."/>
            <person name="Shah S."/>
            <person name="Dougan E. K."/>
            <person name="Thang M."/>
            <person name="Chan C."/>
        </authorList>
    </citation>
    <scope>NUCLEOTIDE SEQUENCE [LARGE SCALE GENOMIC DNA]</scope>
</reference>
<keyword evidence="4" id="KW-1185">Reference proteome</keyword>
<evidence type="ECO:0000313" key="2">
    <source>
        <dbReference type="EMBL" id="CAI4015067.1"/>
    </source>
</evidence>
<name>A0A9P1DR22_9DINO</name>
<proteinExistence type="predicted"/>
<keyword evidence="1" id="KW-1133">Transmembrane helix</keyword>
<sequence length="257" mass="27860">MARRMSETAMGGLVVATILSVLLVAVALQSGPFSKVRALVPMASLMWYLTTLVACYWLHAPLLADGVIVPAISEMGISTSGRLMYRVGFGFCGFMLAITMVVVHSLFSRFHPGTGLESGLYSGLLASAGIALQGLCTLRLTFSAETGAHFLGAVLTMMGAFSHASSWNDWFDALPKTSPLFRRGYQSWGLRLRREMLQQAGGPSVSVMFVIPLLLQAGKRLGFFSEINILENCMGIMQWALVACIGLFFCSYAFDLC</sequence>
<dbReference type="EMBL" id="CAMXCT030006512">
    <property type="protein sequence ID" value="CAL4802379.1"/>
    <property type="molecule type" value="Genomic_DNA"/>
</dbReference>
<feature type="transmembrane region" description="Helical" evidence="1">
    <location>
        <begin position="45"/>
        <end position="71"/>
    </location>
</feature>
<organism evidence="2">
    <name type="scientific">Cladocopium goreaui</name>
    <dbReference type="NCBI Taxonomy" id="2562237"/>
    <lineage>
        <taxon>Eukaryota</taxon>
        <taxon>Sar</taxon>
        <taxon>Alveolata</taxon>
        <taxon>Dinophyceae</taxon>
        <taxon>Suessiales</taxon>
        <taxon>Symbiodiniaceae</taxon>
        <taxon>Cladocopium</taxon>
    </lineage>
</organism>
<dbReference type="AlphaFoldDB" id="A0A9P1DR22"/>
<evidence type="ECO:0000256" key="1">
    <source>
        <dbReference type="SAM" id="Phobius"/>
    </source>
</evidence>
<comment type="caution">
    <text evidence="2">The sequence shown here is derived from an EMBL/GenBank/DDBJ whole genome shotgun (WGS) entry which is preliminary data.</text>
</comment>
<feature type="transmembrane region" description="Helical" evidence="1">
    <location>
        <begin position="83"/>
        <end position="107"/>
    </location>
</feature>
<reference evidence="2" key="1">
    <citation type="submission" date="2022-10" db="EMBL/GenBank/DDBJ databases">
        <authorList>
            <person name="Chen Y."/>
            <person name="Dougan E. K."/>
            <person name="Chan C."/>
            <person name="Rhodes N."/>
            <person name="Thang M."/>
        </authorList>
    </citation>
    <scope>NUCLEOTIDE SEQUENCE</scope>
</reference>
<feature type="transmembrane region" description="Helical" evidence="1">
    <location>
        <begin position="119"/>
        <end position="138"/>
    </location>
</feature>
<accession>A0A9P1DR22</accession>
<protein>
    <submittedName>
        <fullName evidence="2">Uncharacterized protein</fullName>
    </submittedName>
</protein>
<dbReference type="OrthoDB" id="422357at2759"/>
<keyword evidence="1" id="KW-0812">Transmembrane</keyword>
<dbReference type="Proteomes" id="UP001152797">
    <property type="component" value="Unassembled WGS sequence"/>
</dbReference>
<dbReference type="EMBL" id="CAMXCT010006512">
    <property type="protein sequence ID" value="CAI4015067.1"/>
    <property type="molecule type" value="Genomic_DNA"/>
</dbReference>
<evidence type="ECO:0000313" key="4">
    <source>
        <dbReference type="Proteomes" id="UP001152797"/>
    </source>
</evidence>
<dbReference type="EMBL" id="CAMXCT020006512">
    <property type="protein sequence ID" value="CAL1168442.1"/>
    <property type="molecule type" value="Genomic_DNA"/>
</dbReference>
<feature type="transmembrane region" description="Helical" evidence="1">
    <location>
        <begin position="236"/>
        <end position="254"/>
    </location>
</feature>
<gene>
    <name evidence="2" type="ORF">C1SCF055_LOCUS39920</name>
</gene>
<keyword evidence="1" id="KW-0472">Membrane</keyword>
<feature type="transmembrane region" description="Helical" evidence="1">
    <location>
        <begin position="150"/>
        <end position="167"/>
    </location>
</feature>